<comment type="subunit">
    <text evidence="2">Component of the NuA4 histone acetyltransferase complex.</text>
</comment>
<feature type="region of interest" description="Disordered" evidence="4">
    <location>
        <begin position="1"/>
        <end position="83"/>
    </location>
</feature>
<feature type="compositionally biased region" description="Acidic residues" evidence="4">
    <location>
        <begin position="8"/>
        <end position="24"/>
    </location>
</feature>
<dbReference type="PROSITE" id="PS00598">
    <property type="entry name" value="CHROMO_1"/>
    <property type="match status" value="1"/>
</dbReference>
<dbReference type="SMART" id="SM00298">
    <property type="entry name" value="CHROMO"/>
    <property type="match status" value="1"/>
</dbReference>
<dbReference type="InterPro" id="IPR008251">
    <property type="entry name" value="Chromo_shadow_dom"/>
</dbReference>
<dbReference type="GO" id="GO:0005634">
    <property type="term" value="C:nucleus"/>
    <property type="evidence" value="ECO:0007669"/>
    <property type="project" value="UniProtKB-SubCell"/>
</dbReference>
<dbReference type="HOGENOM" id="CLU_045874_0_1_1"/>
<dbReference type="InterPro" id="IPR017984">
    <property type="entry name" value="Chromo_dom_subgr"/>
</dbReference>
<feature type="compositionally biased region" description="Acidic residues" evidence="4">
    <location>
        <begin position="68"/>
        <end position="82"/>
    </location>
</feature>
<dbReference type="RefSeq" id="XP_007752757.1">
    <property type="nucleotide sequence ID" value="XM_007754567.1"/>
</dbReference>
<dbReference type="InterPro" id="IPR023779">
    <property type="entry name" value="Chromodomain_CS"/>
</dbReference>
<evidence type="ECO:0000256" key="1">
    <source>
        <dbReference type="ARBA" id="ARBA00004123"/>
    </source>
</evidence>
<dbReference type="SUPFAM" id="SSF54160">
    <property type="entry name" value="Chromo domain-like"/>
    <property type="match status" value="2"/>
</dbReference>
<comment type="subcellular location">
    <subcellularLocation>
        <location evidence="1">Nucleus</location>
    </subcellularLocation>
</comment>
<dbReference type="SMART" id="SM00300">
    <property type="entry name" value="ChSh"/>
    <property type="match status" value="1"/>
</dbReference>
<evidence type="ECO:0000313" key="7">
    <source>
        <dbReference type="Proteomes" id="UP000019473"/>
    </source>
</evidence>
<organism evidence="6 7">
    <name type="scientific">Cladophialophora yegresii CBS 114405</name>
    <dbReference type="NCBI Taxonomy" id="1182544"/>
    <lineage>
        <taxon>Eukaryota</taxon>
        <taxon>Fungi</taxon>
        <taxon>Dikarya</taxon>
        <taxon>Ascomycota</taxon>
        <taxon>Pezizomycotina</taxon>
        <taxon>Eurotiomycetes</taxon>
        <taxon>Chaetothyriomycetidae</taxon>
        <taxon>Chaetothyriales</taxon>
        <taxon>Herpotrichiellaceae</taxon>
        <taxon>Cladophialophora</taxon>
    </lineage>
</organism>
<dbReference type="AlphaFoldDB" id="W9WGR7"/>
<protein>
    <recommendedName>
        <fullName evidence="5">Chromo domain-containing protein</fullName>
    </recommendedName>
</protein>
<evidence type="ECO:0000256" key="2">
    <source>
        <dbReference type="ARBA" id="ARBA00011353"/>
    </source>
</evidence>
<accession>W9WGR7</accession>
<dbReference type="PROSITE" id="PS50013">
    <property type="entry name" value="CHROMO_2"/>
    <property type="match status" value="1"/>
</dbReference>
<dbReference type="Proteomes" id="UP000019473">
    <property type="component" value="Unassembled WGS sequence"/>
</dbReference>
<evidence type="ECO:0000256" key="3">
    <source>
        <dbReference type="ARBA" id="ARBA00023242"/>
    </source>
</evidence>
<dbReference type="InterPro" id="IPR016197">
    <property type="entry name" value="Chromo-like_dom_sf"/>
</dbReference>
<proteinExistence type="predicted"/>
<dbReference type="GeneID" id="19175142"/>
<evidence type="ECO:0000313" key="6">
    <source>
        <dbReference type="EMBL" id="EXJ64190.1"/>
    </source>
</evidence>
<dbReference type="InterPro" id="IPR051219">
    <property type="entry name" value="Heterochromatin_chromo-domain"/>
</dbReference>
<feature type="region of interest" description="Disordered" evidence="4">
    <location>
        <begin position="137"/>
        <end position="173"/>
    </location>
</feature>
<dbReference type="PANTHER" id="PTHR22812">
    <property type="entry name" value="CHROMOBOX PROTEIN"/>
    <property type="match status" value="1"/>
</dbReference>
<evidence type="ECO:0000259" key="5">
    <source>
        <dbReference type="PROSITE" id="PS50013"/>
    </source>
</evidence>
<dbReference type="STRING" id="1182544.W9WGR7"/>
<dbReference type="OrthoDB" id="433924at2759"/>
<keyword evidence="3" id="KW-0539">Nucleus</keyword>
<dbReference type="EMBL" id="AMGW01000001">
    <property type="protein sequence ID" value="EXJ64190.1"/>
    <property type="molecule type" value="Genomic_DNA"/>
</dbReference>
<dbReference type="GO" id="GO:0006338">
    <property type="term" value="P:chromatin remodeling"/>
    <property type="evidence" value="ECO:0007669"/>
    <property type="project" value="UniProtKB-ARBA"/>
</dbReference>
<dbReference type="Gene3D" id="2.40.50.40">
    <property type="match status" value="2"/>
</dbReference>
<sequence length="246" mass="28529">MPRLAGEDGSDIDDVYEEAGVDVDTEAKQQLNGELKDNLDNDAESAPSRAKDDDDEEDLTTEAKAREEDEEDDEDEEAEEYNVESIQDHKFVKGQLLYFIKWQGYPASQNTWEPEEHLLPHSRLILAAYHKRIGVIPQAPMKKGKSKQSLRETASSEDLPPPKRQKRNGAKYAKDAEQDLSWLPKGDQWEPQVEKVETIERDEETKQLMAYILFKNGKRSKISMDMVYKHCPRPMLRFYEEHLKFK</sequence>
<dbReference type="InterPro" id="IPR023780">
    <property type="entry name" value="Chromo_domain"/>
</dbReference>
<dbReference type="eggNOG" id="KOG1911">
    <property type="taxonomic scope" value="Eukaryota"/>
</dbReference>
<dbReference type="Pfam" id="PF01393">
    <property type="entry name" value="Chromo_shadow"/>
    <property type="match status" value="1"/>
</dbReference>
<name>W9WGR7_9EURO</name>
<dbReference type="InterPro" id="IPR000953">
    <property type="entry name" value="Chromo/chromo_shadow_dom"/>
</dbReference>
<dbReference type="GO" id="GO:0000792">
    <property type="term" value="C:heterochromatin"/>
    <property type="evidence" value="ECO:0007669"/>
    <property type="project" value="UniProtKB-ARBA"/>
</dbReference>
<reference evidence="6 7" key="1">
    <citation type="submission" date="2013-03" db="EMBL/GenBank/DDBJ databases">
        <title>The Genome Sequence of Cladophialophora yegresii CBS 114405.</title>
        <authorList>
            <consortium name="The Broad Institute Genomics Platform"/>
            <person name="Cuomo C."/>
            <person name="de Hoog S."/>
            <person name="Gorbushina A."/>
            <person name="Walker B."/>
            <person name="Young S.K."/>
            <person name="Zeng Q."/>
            <person name="Gargeya S."/>
            <person name="Fitzgerald M."/>
            <person name="Haas B."/>
            <person name="Abouelleil A."/>
            <person name="Allen A.W."/>
            <person name="Alvarado L."/>
            <person name="Arachchi H.M."/>
            <person name="Berlin A.M."/>
            <person name="Chapman S.B."/>
            <person name="Gainer-Dewar J."/>
            <person name="Goldberg J."/>
            <person name="Griggs A."/>
            <person name="Gujja S."/>
            <person name="Hansen M."/>
            <person name="Howarth C."/>
            <person name="Imamovic A."/>
            <person name="Ireland A."/>
            <person name="Larimer J."/>
            <person name="McCowan C."/>
            <person name="Murphy C."/>
            <person name="Pearson M."/>
            <person name="Poon T.W."/>
            <person name="Priest M."/>
            <person name="Roberts A."/>
            <person name="Saif S."/>
            <person name="Shea T."/>
            <person name="Sisk P."/>
            <person name="Sykes S."/>
            <person name="Wortman J."/>
            <person name="Nusbaum C."/>
            <person name="Birren B."/>
        </authorList>
    </citation>
    <scope>NUCLEOTIDE SEQUENCE [LARGE SCALE GENOMIC DNA]</scope>
    <source>
        <strain evidence="6 7">CBS 114405</strain>
    </source>
</reference>
<feature type="domain" description="Chromo" evidence="5">
    <location>
        <begin position="81"/>
        <end position="132"/>
    </location>
</feature>
<dbReference type="Pfam" id="PF00385">
    <property type="entry name" value="Chromo"/>
    <property type="match status" value="1"/>
</dbReference>
<dbReference type="CDD" id="cd00024">
    <property type="entry name" value="CD_CSD"/>
    <property type="match status" value="1"/>
</dbReference>
<comment type="caution">
    <text evidence="6">The sequence shown here is derived from an EMBL/GenBank/DDBJ whole genome shotgun (WGS) entry which is preliminary data.</text>
</comment>
<keyword evidence="7" id="KW-1185">Reference proteome</keyword>
<gene>
    <name evidence="6" type="ORF">A1O7_00526</name>
</gene>
<dbReference type="VEuPathDB" id="FungiDB:A1O7_00526"/>
<evidence type="ECO:0000256" key="4">
    <source>
        <dbReference type="SAM" id="MobiDB-lite"/>
    </source>
</evidence>
<dbReference type="PRINTS" id="PR00504">
    <property type="entry name" value="CHROMODOMAIN"/>
</dbReference>